<protein>
    <submittedName>
        <fullName evidence="2">Uncharacterized protein</fullName>
    </submittedName>
</protein>
<dbReference type="Proteomes" id="UP000053820">
    <property type="component" value="Unassembled WGS sequence"/>
</dbReference>
<keyword evidence="3" id="KW-1185">Reference proteome</keyword>
<evidence type="ECO:0000256" key="1">
    <source>
        <dbReference type="SAM" id="MobiDB-lite"/>
    </source>
</evidence>
<feature type="compositionally biased region" description="Polar residues" evidence="1">
    <location>
        <begin position="1"/>
        <end position="11"/>
    </location>
</feature>
<gene>
    <name evidence="2" type="ORF">HYDPIDRAFT_34184</name>
</gene>
<reference evidence="2 3" key="1">
    <citation type="submission" date="2014-04" db="EMBL/GenBank/DDBJ databases">
        <title>Evolutionary Origins and Diversification of the Mycorrhizal Mutualists.</title>
        <authorList>
            <consortium name="DOE Joint Genome Institute"/>
            <consortium name="Mycorrhizal Genomics Consortium"/>
            <person name="Kohler A."/>
            <person name="Kuo A."/>
            <person name="Nagy L.G."/>
            <person name="Floudas D."/>
            <person name="Copeland A."/>
            <person name="Barry K.W."/>
            <person name="Cichocki N."/>
            <person name="Veneault-Fourrey C."/>
            <person name="LaButti K."/>
            <person name="Lindquist E.A."/>
            <person name="Lipzen A."/>
            <person name="Lundell T."/>
            <person name="Morin E."/>
            <person name="Murat C."/>
            <person name="Riley R."/>
            <person name="Ohm R."/>
            <person name="Sun H."/>
            <person name="Tunlid A."/>
            <person name="Henrissat B."/>
            <person name="Grigoriev I.V."/>
            <person name="Hibbett D.S."/>
            <person name="Martin F."/>
        </authorList>
    </citation>
    <scope>NUCLEOTIDE SEQUENCE [LARGE SCALE GENOMIC DNA]</scope>
    <source>
        <strain evidence="2 3">MD-312</strain>
    </source>
</reference>
<dbReference type="HOGENOM" id="CLU_864810_0_0_1"/>
<dbReference type="AlphaFoldDB" id="A0A0C9UZH2"/>
<accession>A0A0C9UZH2</accession>
<evidence type="ECO:0000313" key="2">
    <source>
        <dbReference type="EMBL" id="KIJ58434.1"/>
    </source>
</evidence>
<feature type="region of interest" description="Disordered" evidence="1">
    <location>
        <begin position="121"/>
        <end position="191"/>
    </location>
</feature>
<feature type="compositionally biased region" description="Acidic residues" evidence="1">
    <location>
        <begin position="142"/>
        <end position="152"/>
    </location>
</feature>
<organism evidence="2 3">
    <name type="scientific">Hydnomerulius pinastri MD-312</name>
    <dbReference type="NCBI Taxonomy" id="994086"/>
    <lineage>
        <taxon>Eukaryota</taxon>
        <taxon>Fungi</taxon>
        <taxon>Dikarya</taxon>
        <taxon>Basidiomycota</taxon>
        <taxon>Agaricomycotina</taxon>
        <taxon>Agaricomycetes</taxon>
        <taxon>Agaricomycetidae</taxon>
        <taxon>Boletales</taxon>
        <taxon>Boletales incertae sedis</taxon>
        <taxon>Leucogyrophana</taxon>
    </lineage>
</organism>
<feature type="non-terminal residue" evidence="2">
    <location>
        <position position="1"/>
    </location>
</feature>
<feature type="region of interest" description="Disordered" evidence="1">
    <location>
        <begin position="1"/>
        <end position="57"/>
    </location>
</feature>
<name>A0A0C9UZH2_9AGAM</name>
<sequence length="322" mass="36087">MSSQETKNWVQQGKDLLGDYMMNEEDSSAKNSSDENAEQVLDIPMDRSSNPRLPDRNGLKLKNQQMLVQEIFRKAYEIKCVCAVGSADVGSRQHVNSLWHHWEGVAKSGKPIIEFIDAQPEDLPFTSGKGPSRRRRKRNYLEVDDQSDDDEHDGMPVVDSAQAGKAKAASSHHEERPRRAKSPTPATIDSDSLAAHKSANRMLYLQSLSIDSQYQTLLELLFWLPKTGSSSPQRSALPKWASWTWDHKFLPRDLHTSGDSFRTALATLKNFRWSTAGGGTLIVLGFGLLMRECARAQEAKDDNMSSPSFLLSSRLGVQRLDD</sequence>
<evidence type="ECO:0000313" key="3">
    <source>
        <dbReference type="Proteomes" id="UP000053820"/>
    </source>
</evidence>
<proteinExistence type="predicted"/>
<dbReference type="OrthoDB" id="2693306at2759"/>
<dbReference type="EMBL" id="KN839940">
    <property type="protein sequence ID" value="KIJ58434.1"/>
    <property type="molecule type" value="Genomic_DNA"/>
</dbReference>
<feature type="compositionally biased region" description="Low complexity" evidence="1">
    <location>
        <begin position="160"/>
        <end position="169"/>
    </location>
</feature>